<reference evidence="3 4" key="1">
    <citation type="journal article" date="2015" name="Sci. Rep.">
        <title>Chromosome-level genome map provides insights into diverse defense mechanisms in the medicinal fungus Ganoderma sinense.</title>
        <authorList>
            <person name="Zhu Y."/>
            <person name="Xu J."/>
            <person name="Sun C."/>
            <person name="Zhou S."/>
            <person name="Xu H."/>
            <person name="Nelson D.R."/>
            <person name="Qian J."/>
            <person name="Song J."/>
            <person name="Luo H."/>
            <person name="Xiang L."/>
            <person name="Li Y."/>
            <person name="Xu Z."/>
            <person name="Ji A."/>
            <person name="Wang L."/>
            <person name="Lu S."/>
            <person name="Hayward A."/>
            <person name="Sun W."/>
            <person name="Li X."/>
            <person name="Schwartz D.C."/>
            <person name="Wang Y."/>
            <person name="Chen S."/>
        </authorList>
    </citation>
    <scope>NUCLEOTIDE SEQUENCE [LARGE SCALE GENOMIC DNA]</scope>
    <source>
        <strain evidence="3 4">ZZ0214-1</strain>
    </source>
</reference>
<comment type="caution">
    <text evidence="3">The sequence shown here is derived from an EMBL/GenBank/DDBJ whole genome shotgun (WGS) entry which is preliminary data.</text>
</comment>
<dbReference type="InterPro" id="IPR021765">
    <property type="entry name" value="UstYa-like"/>
</dbReference>
<name>A0A2G8SL67_9APHY</name>
<keyword evidence="4" id="KW-1185">Reference proteome</keyword>
<feature type="chain" id="PRO_5013970378" description="Transporter" evidence="2">
    <location>
        <begin position="32"/>
        <end position="200"/>
    </location>
</feature>
<dbReference type="Proteomes" id="UP000230002">
    <property type="component" value="Unassembled WGS sequence"/>
</dbReference>
<evidence type="ECO:0000256" key="1">
    <source>
        <dbReference type="ARBA" id="ARBA00035112"/>
    </source>
</evidence>
<protein>
    <recommendedName>
        <fullName evidence="5">Transporter</fullName>
    </recommendedName>
</protein>
<keyword evidence="2" id="KW-0732">Signal</keyword>
<accession>A0A2G8SL67</accession>
<feature type="signal peptide" evidence="2">
    <location>
        <begin position="1"/>
        <end position="31"/>
    </location>
</feature>
<evidence type="ECO:0000256" key="2">
    <source>
        <dbReference type="SAM" id="SignalP"/>
    </source>
</evidence>
<dbReference type="EMBL" id="AYKW01000005">
    <property type="protein sequence ID" value="PIL34501.1"/>
    <property type="molecule type" value="Genomic_DNA"/>
</dbReference>
<evidence type="ECO:0000313" key="3">
    <source>
        <dbReference type="EMBL" id="PIL34501.1"/>
    </source>
</evidence>
<organism evidence="3 4">
    <name type="scientific">Ganoderma sinense ZZ0214-1</name>
    <dbReference type="NCBI Taxonomy" id="1077348"/>
    <lineage>
        <taxon>Eukaryota</taxon>
        <taxon>Fungi</taxon>
        <taxon>Dikarya</taxon>
        <taxon>Basidiomycota</taxon>
        <taxon>Agaricomycotina</taxon>
        <taxon>Agaricomycetes</taxon>
        <taxon>Polyporales</taxon>
        <taxon>Polyporaceae</taxon>
        <taxon>Ganoderma</taxon>
    </lineage>
</organism>
<sequence>MKVSPRFAGLAATAGIFLLLVLKVSLKAATAAVSGRPYDTALNKAKNVNPPLFDVGERKEVLLLVDSWKHYPLNAAEQWAPLFPNGGVVHLGPDNTTYTVGMMHQLRCLDAIRAQLARPRAEREDQPARHCLNYLRQVLMCRDEGLKLDAFQYAHKVMSLSKHPIRRCKDWQPVYEKVWENQGRAVPGGRGGRRPFGSQA</sequence>
<evidence type="ECO:0000313" key="4">
    <source>
        <dbReference type="Proteomes" id="UP000230002"/>
    </source>
</evidence>
<gene>
    <name evidence="3" type="ORF">GSI_03278</name>
</gene>
<dbReference type="AlphaFoldDB" id="A0A2G8SL67"/>
<comment type="similarity">
    <text evidence="1">Belongs to the ustYa family.</text>
</comment>
<dbReference type="Pfam" id="PF11807">
    <property type="entry name" value="UstYa"/>
    <property type="match status" value="1"/>
</dbReference>
<dbReference type="PANTHER" id="PTHR33365:SF13">
    <property type="entry name" value="TAT PATHWAY SIGNAL SEQUENCE"/>
    <property type="match status" value="1"/>
</dbReference>
<dbReference type="STRING" id="1077348.A0A2G8SL67"/>
<dbReference type="OrthoDB" id="3687641at2759"/>
<proteinExistence type="inferred from homology"/>
<dbReference type="PANTHER" id="PTHR33365">
    <property type="entry name" value="YALI0B05434P"/>
    <property type="match status" value="1"/>
</dbReference>
<dbReference type="GO" id="GO:0043386">
    <property type="term" value="P:mycotoxin biosynthetic process"/>
    <property type="evidence" value="ECO:0007669"/>
    <property type="project" value="InterPro"/>
</dbReference>
<evidence type="ECO:0008006" key="5">
    <source>
        <dbReference type="Google" id="ProtNLM"/>
    </source>
</evidence>